<sequence>MMFKGNQDPQKLRDVLGANLRRLTKGLKITQVARDLDIHRTQFNRYLRGESFPGPELLARICRHFKVDANIMIRPIDETPETPERIALRHAIQASRFDCAGDLPLTLTTLRAFRSTETARFILAQSAGTVNGCEFDLLAEEAGFSGLPQNPALILEAASKPPQNEVVQ</sequence>
<dbReference type="Proteomes" id="UP000283063">
    <property type="component" value="Chromosome"/>
</dbReference>
<dbReference type="RefSeq" id="WP_127749293.1">
    <property type="nucleotide sequence ID" value="NZ_CP033219.1"/>
</dbReference>
<evidence type="ECO:0000313" key="2">
    <source>
        <dbReference type="EMBL" id="AZV78744.1"/>
    </source>
</evidence>
<dbReference type="InterPro" id="IPR010982">
    <property type="entry name" value="Lambda_DNA-bd_dom_sf"/>
</dbReference>
<dbReference type="PROSITE" id="PS50943">
    <property type="entry name" value="HTH_CROC1"/>
    <property type="match status" value="1"/>
</dbReference>
<organism evidence="2 3">
    <name type="scientific">Parasedimentitalea marina</name>
    <dbReference type="NCBI Taxonomy" id="2483033"/>
    <lineage>
        <taxon>Bacteria</taxon>
        <taxon>Pseudomonadati</taxon>
        <taxon>Pseudomonadota</taxon>
        <taxon>Alphaproteobacteria</taxon>
        <taxon>Rhodobacterales</taxon>
        <taxon>Paracoccaceae</taxon>
        <taxon>Parasedimentitalea</taxon>
    </lineage>
</organism>
<dbReference type="AlphaFoldDB" id="A0A3T0N425"/>
<dbReference type="SMART" id="SM00530">
    <property type="entry name" value="HTH_XRE"/>
    <property type="match status" value="1"/>
</dbReference>
<keyword evidence="3" id="KW-1185">Reference proteome</keyword>
<evidence type="ECO:0000313" key="3">
    <source>
        <dbReference type="Proteomes" id="UP000283063"/>
    </source>
</evidence>
<feature type="domain" description="HTH cro/C1-type" evidence="1">
    <location>
        <begin position="22"/>
        <end position="72"/>
    </location>
</feature>
<dbReference type="Pfam" id="PF13560">
    <property type="entry name" value="HTH_31"/>
    <property type="match status" value="1"/>
</dbReference>
<name>A0A3T0N425_9RHOB</name>
<dbReference type="CDD" id="cd00093">
    <property type="entry name" value="HTH_XRE"/>
    <property type="match status" value="1"/>
</dbReference>
<reference evidence="2 3" key="1">
    <citation type="submission" date="2018-10" db="EMBL/GenBank/DDBJ databases">
        <title>Parasedimentitalea marina sp. nov., a psychrophilic bacterium isolated from deep seawater of the New Britain Trench.</title>
        <authorList>
            <person name="Cao J."/>
        </authorList>
    </citation>
    <scope>NUCLEOTIDE SEQUENCE [LARGE SCALE GENOMIC DNA]</scope>
    <source>
        <strain evidence="2 3">W43</strain>
    </source>
</reference>
<evidence type="ECO:0000259" key="1">
    <source>
        <dbReference type="PROSITE" id="PS50943"/>
    </source>
</evidence>
<dbReference type="EMBL" id="CP033219">
    <property type="protein sequence ID" value="AZV78744.1"/>
    <property type="molecule type" value="Genomic_DNA"/>
</dbReference>
<gene>
    <name evidence="2" type="ORF">EBB79_13255</name>
</gene>
<dbReference type="SUPFAM" id="SSF47413">
    <property type="entry name" value="lambda repressor-like DNA-binding domains"/>
    <property type="match status" value="1"/>
</dbReference>
<protein>
    <submittedName>
        <fullName evidence="2">XRE family transcriptional regulator</fullName>
    </submittedName>
</protein>
<dbReference type="KEGG" id="sedi:EBB79_13255"/>
<dbReference type="Gene3D" id="1.10.260.40">
    <property type="entry name" value="lambda repressor-like DNA-binding domains"/>
    <property type="match status" value="1"/>
</dbReference>
<accession>A0A3T0N425</accession>
<proteinExistence type="predicted"/>
<dbReference type="InterPro" id="IPR001387">
    <property type="entry name" value="Cro/C1-type_HTH"/>
</dbReference>
<dbReference type="OrthoDB" id="8902678at2"/>
<dbReference type="GO" id="GO:0003677">
    <property type="term" value="F:DNA binding"/>
    <property type="evidence" value="ECO:0007669"/>
    <property type="project" value="InterPro"/>
</dbReference>